<dbReference type="KEGG" id="dse:6620818"/>
<evidence type="ECO:0000256" key="1">
    <source>
        <dbReference type="SAM" id="SignalP"/>
    </source>
</evidence>
<dbReference type="Gene3D" id="1.10.238.20">
    <property type="entry name" value="Pheromone/general odorant binding protein domain"/>
    <property type="match status" value="1"/>
</dbReference>
<organism evidence="3">
    <name type="scientific">Drosophila sechellia</name>
    <name type="common">Fruit fly</name>
    <dbReference type="NCBI Taxonomy" id="7238"/>
    <lineage>
        <taxon>Eukaryota</taxon>
        <taxon>Metazoa</taxon>
        <taxon>Ecdysozoa</taxon>
        <taxon>Arthropoda</taxon>
        <taxon>Hexapoda</taxon>
        <taxon>Insecta</taxon>
        <taxon>Pterygota</taxon>
        <taxon>Neoptera</taxon>
        <taxon>Endopterygota</taxon>
        <taxon>Diptera</taxon>
        <taxon>Brachycera</taxon>
        <taxon>Muscomorpha</taxon>
        <taxon>Ephydroidea</taxon>
        <taxon>Drosophilidae</taxon>
        <taxon>Drosophila</taxon>
        <taxon>Sophophora</taxon>
    </lineage>
</organism>
<dbReference type="CDD" id="cd23992">
    <property type="entry name" value="PBP_GOBP"/>
    <property type="match status" value="1"/>
</dbReference>
<keyword evidence="1" id="KW-0732">Signal</keyword>
<proteinExistence type="predicted"/>
<dbReference type="CTD" id="246668"/>
<dbReference type="OrthoDB" id="7846432at2759"/>
<name>B4IMQ6_DROSE</name>
<protein>
    <submittedName>
        <fullName evidence="2">GM23192</fullName>
    </submittedName>
</protein>
<feature type="chain" id="PRO_5002807457" evidence="1">
    <location>
        <begin position="20"/>
        <end position="127"/>
    </location>
</feature>
<dbReference type="OMA" id="CFYHCLL"/>
<dbReference type="EMBL" id="CH481130">
    <property type="protein sequence ID" value="EDW51104.1"/>
    <property type="molecule type" value="Genomic_DNA"/>
</dbReference>
<dbReference type="SUPFAM" id="SSF47565">
    <property type="entry name" value="Insect pheromone/odorant-binding proteins"/>
    <property type="match status" value="1"/>
</dbReference>
<evidence type="ECO:0000313" key="2">
    <source>
        <dbReference type="EMBL" id="EDW51104.1"/>
    </source>
</evidence>
<evidence type="ECO:0000313" key="3">
    <source>
        <dbReference type="Proteomes" id="UP000001292"/>
    </source>
</evidence>
<dbReference type="AlphaFoldDB" id="B4IMQ6"/>
<feature type="signal peptide" evidence="1">
    <location>
        <begin position="1"/>
        <end position="19"/>
    </location>
</feature>
<dbReference type="Proteomes" id="UP000001292">
    <property type="component" value="Unassembled WGS sequence"/>
</dbReference>
<dbReference type="InterPro" id="IPR006170">
    <property type="entry name" value="PBP/GOBP"/>
</dbReference>
<sequence>MKVFLLFIFLSAIWLQAFSMKPYEKVKACLKRQLGYNTITANNKLDDKEDSLQSKCFYHCLLEVKGVIANDAISSEQPRKELVKKYGITDTDELEKAEEKCHSAVKATGKCELGYKIFKCYQSITKH</sequence>
<dbReference type="InterPro" id="IPR036728">
    <property type="entry name" value="PBP_GOBP_sf"/>
</dbReference>
<accession>B4IMQ6</accession>
<keyword evidence="3" id="KW-1185">Reference proteome</keyword>
<dbReference type="HOGENOM" id="CLU_1994996_0_0_1"/>
<reference evidence="2 3" key="1">
    <citation type="journal article" date="2007" name="Nature">
        <title>Evolution of genes and genomes on the Drosophila phylogeny.</title>
        <authorList>
            <consortium name="Drosophila 12 Genomes Consortium"/>
            <person name="Clark A.G."/>
            <person name="Eisen M.B."/>
            <person name="Smith D.R."/>
            <person name="Bergman C.M."/>
            <person name="Oliver B."/>
            <person name="Markow T.A."/>
            <person name="Kaufman T.C."/>
            <person name="Kellis M."/>
            <person name="Gelbart W."/>
            <person name="Iyer V.N."/>
            <person name="Pollard D.A."/>
            <person name="Sackton T.B."/>
            <person name="Larracuente A.M."/>
            <person name="Singh N.D."/>
            <person name="Abad J.P."/>
            <person name="Abt D.N."/>
            <person name="Adryan B."/>
            <person name="Aguade M."/>
            <person name="Akashi H."/>
            <person name="Anderson W.W."/>
            <person name="Aquadro C.F."/>
            <person name="Ardell D.H."/>
            <person name="Arguello R."/>
            <person name="Artieri C.G."/>
            <person name="Barbash D.A."/>
            <person name="Barker D."/>
            <person name="Barsanti P."/>
            <person name="Batterham P."/>
            <person name="Batzoglou S."/>
            <person name="Begun D."/>
            <person name="Bhutkar A."/>
            <person name="Blanco E."/>
            <person name="Bosak S.A."/>
            <person name="Bradley R.K."/>
            <person name="Brand A.D."/>
            <person name="Brent M.R."/>
            <person name="Brooks A.N."/>
            <person name="Brown R.H."/>
            <person name="Butlin R.K."/>
            <person name="Caggese C."/>
            <person name="Calvi B.R."/>
            <person name="Bernardo de Carvalho A."/>
            <person name="Caspi A."/>
            <person name="Castrezana S."/>
            <person name="Celniker S.E."/>
            <person name="Chang J.L."/>
            <person name="Chapple C."/>
            <person name="Chatterji S."/>
            <person name="Chinwalla A."/>
            <person name="Civetta A."/>
            <person name="Clifton S.W."/>
            <person name="Comeron J.M."/>
            <person name="Costello J.C."/>
            <person name="Coyne J.A."/>
            <person name="Daub J."/>
            <person name="David R.G."/>
            <person name="Delcher A.L."/>
            <person name="Delehaunty K."/>
            <person name="Do C.B."/>
            <person name="Ebling H."/>
            <person name="Edwards K."/>
            <person name="Eickbush T."/>
            <person name="Evans J.D."/>
            <person name="Filipski A."/>
            <person name="Findeiss S."/>
            <person name="Freyhult E."/>
            <person name="Fulton L."/>
            <person name="Fulton R."/>
            <person name="Garcia A.C."/>
            <person name="Gardiner A."/>
            <person name="Garfield D.A."/>
            <person name="Garvin B.E."/>
            <person name="Gibson G."/>
            <person name="Gilbert D."/>
            <person name="Gnerre S."/>
            <person name="Godfrey J."/>
            <person name="Good R."/>
            <person name="Gotea V."/>
            <person name="Gravely B."/>
            <person name="Greenberg A.J."/>
            <person name="Griffiths-Jones S."/>
            <person name="Gross S."/>
            <person name="Guigo R."/>
            <person name="Gustafson E.A."/>
            <person name="Haerty W."/>
            <person name="Hahn M.W."/>
            <person name="Halligan D.L."/>
            <person name="Halpern A.L."/>
            <person name="Halter G.M."/>
            <person name="Han M.V."/>
            <person name="Heger A."/>
            <person name="Hillier L."/>
            <person name="Hinrichs A.S."/>
            <person name="Holmes I."/>
            <person name="Hoskins R.A."/>
            <person name="Hubisz M.J."/>
            <person name="Hultmark D."/>
            <person name="Huntley M.A."/>
            <person name="Jaffe D.B."/>
            <person name="Jagadeeshan S."/>
            <person name="Jeck W.R."/>
            <person name="Johnson J."/>
            <person name="Jones C.D."/>
            <person name="Jordan W.C."/>
            <person name="Karpen G.H."/>
            <person name="Kataoka E."/>
            <person name="Keightley P.D."/>
            <person name="Kheradpour P."/>
            <person name="Kirkness E.F."/>
            <person name="Koerich L.B."/>
            <person name="Kristiansen K."/>
            <person name="Kudrna D."/>
            <person name="Kulathinal R.J."/>
            <person name="Kumar S."/>
            <person name="Kwok R."/>
            <person name="Lander E."/>
            <person name="Langley C.H."/>
            <person name="Lapoint R."/>
            <person name="Lazzaro B.P."/>
            <person name="Lee S.J."/>
            <person name="Levesque L."/>
            <person name="Li R."/>
            <person name="Lin C.F."/>
            <person name="Lin M.F."/>
            <person name="Lindblad-Toh K."/>
            <person name="Llopart A."/>
            <person name="Long M."/>
            <person name="Low L."/>
            <person name="Lozovsky E."/>
            <person name="Lu J."/>
            <person name="Luo M."/>
            <person name="Machado C.A."/>
            <person name="Makalowski W."/>
            <person name="Marzo M."/>
            <person name="Matsuda M."/>
            <person name="Matzkin L."/>
            <person name="McAllister B."/>
            <person name="McBride C.S."/>
            <person name="McKernan B."/>
            <person name="McKernan K."/>
            <person name="Mendez-Lago M."/>
            <person name="Minx P."/>
            <person name="Mollenhauer M.U."/>
            <person name="Montooth K."/>
            <person name="Mount S.M."/>
            <person name="Mu X."/>
            <person name="Myers E."/>
            <person name="Negre B."/>
            <person name="Newfeld S."/>
            <person name="Nielsen R."/>
            <person name="Noor M.A."/>
            <person name="O'Grady P."/>
            <person name="Pachter L."/>
            <person name="Papaceit M."/>
            <person name="Parisi M.J."/>
            <person name="Parisi M."/>
            <person name="Parts L."/>
            <person name="Pedersen J.S."/>
            <person name="Pesole G."/>
            <person name="Phillippy A.M."/>
            <person name="Ponting C.P."/>
            <person name="Pop M."/>
            <person name="Porcelli D."/>
            <person name="Powell J.R."/>
            <person name="Prohaska S."/>
            <person name="Pruitt K."/>
            <person name="Puig M."/>
            <person name="Quesneville H."/>
            <person name="Ram K.R."/>
            <person name="Rand D."/>
            <person name="Rasmussen M.D."/>
            <person name="Reed L.K."/>
            <person name="Reenan R."/>
            <person name="Reily A."/>
            <person name="Remington K.A."/>
            <person name="Rieger T.T."/>
            <person name="Ritchie M.G."/>
            <person name="Robin C."/>
            <person name="Rogers Y.H."/>
            <person name="Rohde C."/>
            <person name="Rozas J."/>
            <person name="Rubenfield M.J."/>
            <person name="Ruiz A."/>
            <person name="Russo S."/>
            <person name="Salzberg S.L."/>
            <person name="Sanchez-Gracia A."/>
            <person name="Saranga D.J."/>
            <person name="Sato H."/>
            <person name="Schaeffer S.W."/>
            <person name="Schatz M.C."/>
            <person name="Schlenke T."/>
            <person name="Schwartz R."/>
            <person name="Segarra C."/>
            <person name="Singh R.S."/>
            <person name="Sirot L."/>
            <person name="Sirota M."/>
            <person name="Sisneros N.B."/>
            <person name="Smith C.D."/>
            <person name="Smith T.F."/>
            <person name="Spieth J."/>
            <person name="Stage D.E."/>
            <person name="Stark A."/>
            <person name="Stephan W."/>
            <person name="Strausberg R.L."/>
            <person name="Strempel S."/>
            <person name="Sturgill D."/>
            <person name="Sutton G."/>
            <person name="Sutton G.G."/>
            <person name="Tao W."/>
            <person name="Teichmann S."/>
            <person name="Tobari Y.N."/>
            <person name="Tomimura Y."/>
            <person name="Tsolas J.M."/>
            <person name="Valente V.L."/>
            <person name="Venter E."/>
            <person name="Venter J.C."/>
            <person name="Vicario S."/>
            <person name="Vieira F.G."/>
            <person name="Vilella A.J."/>
            <person name="Villasante A."/>
            <person name="Walenz B."/>
            <person name="Wang J."/>
            <person name="Wasserman M."/>
            <person name="Watts T."/>
            <person name="Wilson D."/>
            <person name="Wilson R.K."/>
            <person name="Wing R.A."/>
            <person name="Wolfner M.F."/>
            <person name="Wong A."/>
            <person name="Wong G.K."/>
            <person name="Wu C.I."/>
            <person name="Wu G."/>
            <person name="Yamamoto D."/>
            <person name="Yang H.P."/>
            <person name="Yang S.P."/>
            <person name="Yorke J.A."/>
            <person name="Yoshida K."/>
            <person name="Zdobnov E."/>
            <person name="Zhang P."/>
            <person name="Zhang Y."/>
            <person name="Zimin A.V."/>
            <person name="Baldwin J."/>
            <person name="Abdouelleil A."/>
            <person name="Abdulkadir J."/>
            <person name="Abebe A."/>
            <person name="Abera B."/>
            <person name="Abreu J."/>
            <person name="Acer S.C."/>
            <person name="Aftuck L."/>
            <person name="Alexander A."/>
            <person name="An P."/>
            <person name="Anderson E."/>
            <person name="Anderson S."/>
            <person name="Arachi H."/>
            <person name="Azer M."/>
            <person name="Bachantsang P."/>
            <person name="Barry A."/>
            <person name="Bayul T."/>
            <person name="Berlin A."/>
            <person name="Bessette D."/>
            <person name="Bloom T."/>
            <person name="Blye J."/>
            <person name="Boguslavskiy L."/>
            <person name="Bonnet C."/>
            <person name="Boukhgalter B."/>
            <person name="Bourzgui I."/>
            <person name="Brown A."/>
            <person name="Cahill P."/>
            <person name="Channer S."/>
            <person name="Cheshatsang Y."/>
            <person name="Chuda L."/>
            <person name="Citroen M."/>
            <person name="Collymore A."/>
            <person name="Cooke P."/>
            <person name="Costello M."/>
            <person name="D'Aco K."/>
            <person name="Daza R."/>
            <person name="De Haan G."/>
            <person name="DeGray S."/>
            <person name="DeMaso C."/>
            <person name="Dhargay N."/>
            <person name="Dooley K."/>
            <person name="Dooley E."/>
            <person name="Doricent M."/>
            <person name="Dorje P."/>
            <person name="Dorjee K."/>
            <person name="Dupes A."/>
            <person name="Elong R."/>
            <person name="Falk J."/>
            <person name="Farina A."/>
            <person name="Faro S."/>
            <person name="Ferguson D."/>
            <person name="Fisher S."/>
            <person name="Foley C.D."/>
            <person name="Franke A."/>
            <person name="Friedrich D."/>
            <person name="Gadbois L."/>
            <person name="Gearin G."/>
            <person name="Gearin C.R."/>
            <person name="Giannoukos G."/>
            <person name="Goode T."/>
            <person name="Graham J."/>
            <person name="Grandbois E."/>
            <person name="Grewal S."/>
            <person name="Gyaltsen K."/>
            <person name="Hafez N."/>
            <person name="Hagos B."/>
            <person name="Hall J."/>
            <person name="Henson C."/>
            <person name="Hollinger A."/>
            <person name="Honan T."/>
            <person name="Huard M.D."/>
            <person name="Hughes L."/>
            <person name="Hurhula B."/>
            <person name="Husby M.E."/>
            <person name="Kamat A."/>
            <person name="Kanga B."/>
            <person name="Kashin S."/>
            <person name="Khazanovich D."/>
            <person name="Kisner P."/>
            <person name="Lance K."/>
            <person name="Lara M."/>
            <person name="Lee W."/>
            <person name="Lennon N."/>
            <person name="Letendre F."/>
            <person name="LeVine R."/>
            <person name="Lipovsky A."/>
            <person name="Liu X."/>
            <person name="Liu J."/>
            <person name="Liu S."/>
            <person name="Lokyitsang T."/>
            <person name="Lokyitsang Y."/>
            <person name="Lubonja R."/>
            <person name="Lui A."/>
            <person name="MacDonald P."/>
            <person name="Magnisalis V."/>
            <person name="Maru K."/>
            <person name="Matthews C."/>
            <person name="McCusker W."/>
            <person name="McDonough S."/>
            <person name="Mehta T."/>
            <person name="Meldrim J."/>
            <person name="Meneus L."/>
            <person name="Mihai O."/>
            <person name="Mihalev A."/>
            <person name="Mihova T."/>
            <person name="Mittelman R."/>
            <person name="Mlenga V."/>
            <person name="Montmayeur A."/>
            <person name="Mulrain L."/>
            <person name="Navidi A."/>
            <person name="Naylor J."/>
            <person name="Negash T."/>
            <person name="Nguyen T."/>
            <person name="Nguyen N."/>
            <person name="Nicol R."/>
            <person name="Norbu C."/>
            <person name="Norbu N."/>
            <person name="Novod N."/>
            <person name="O'Neill B."/>
            <person name="Osman S."/>
            <person name="Markiewicz E."/>
            <person name="Oyono O.L."/>
            <person name="Patti C."/>
            <person name="Phunkhang P."/>
            <person name="Pierre F."/>
            <person name="Priest M."/>
            <person name="Raghuraman S."/>
            <person name="Rege F."/>
            <person name="Reyes R."/>
            <person name="Rise C."/>
            <person name="Rogov P."/>
            <person name="Ross K."/>
            <person name="Ryan E."/>
            <person name="Settipalli S."/>
            <person name="Shea T."/>
            <person name="Sherpa N."/>
            <person name="Shi L."/>
            <person name="Shih D."/>
            <person name="Sparrow T."/>
            <person name="Spaulding J."/>
            <person name="Stalker J."/>
            <person name="Stange-Thomann N."/>
            <person name="Stavropoulos S."/>
            <person name="Stone C."/>
            <person name="Strader C."/>
            <person name="Tesfaye S."/>
            <person name="Thomson T."/>
            <person name="Thoulutsang Y."/>
            <person name="Thoulutsang D."/>
            <person name="Topham K."/>
            <person name="Topping I."/>
            <person name="Tsamla T."/>
            <person name="Vassiliev H."/>
            <person name="Vo A."/>
            <person name="Wangchuk T."/>
            <person name="Wangdi T."/>
            <person name="Weiand M."/>
            <person name="Wilkinson J."/>
            <person name="Wilson A."/>
            <person name="Yadav S."/>
            <person name="Young G."/>
            <person name="Yu Q."/>
            <person name="Zembek L."/>
            <person name="Zhong D."/>
            <person name="Zimmer A."/>
            <person name="Zwirko Z."/>
            <person name="Jaffe D.B."/>
            <person name="Alvarez P."/>
            <person name="Brockman W."/>
            <person name="Butler J."/>
            <person name="Chin C."/>
            <person name="Gnerre S."/>
            <person name="Grabherr M."/>
            <person name="Kleber M."/>
            <person name="Mauceli E."/>
            <person name="MacCallum I."/>
        </authorList>
    </citation>
    <scope>NUCLEOTIDE SEQUENCE [LARGE SCALE GENOMIC DNA]</scope>
    <source>
        <strain evidence="3">Rob3c / Tucson 14021-0248.25</strain>
    </source>
</reference>
<dbReference type="Pfam" id="PF01395">
    <property type="entry name" value="PBP_GOBP"/>
    <property type="match status" value="1"/>
</dbReference>
<dbReference type="GeneID" id="6620818"/>
<dbReference type="STRING" id="7238.B4IMQ6"/>
<gene>
    <name evidence="2" type="primary">Dsec\GM23192</name>
    <name evidence="2" type="ORF">Dsec_GM23192</name>
    <name evidence="2" type="ORF">GM23192</name>
</gene>
<dbReference type="PhylomeDB" id="B4IMQ6"/>
<dbReference type="GO" id="GO:0005549">
    <property type="term" value="F:odorant binding"/>
    <property type="evidence" value="ECO:0007669"/>
    <property type="project" value="InterPro"/>
</dbReference>